<keyword evidence="7" id="KW-0067">ATP-binding</keyword>
<evidence type="ECO:0000256" key="3">
    <source>
        <dbReference type="ARBA" id="ARBA00022553"/>
    </source>
</evidence>
<dbReference type="PROSITE" id="PS50109">
    <property type="entry name" value="HIS_KIN"/>
    <property type="match status" value="1"/>
</dbReference>
<evidence type="ECO:0000256" key="4">
    <source>
        <dbReference type="ARBA" id="ARBA00022679"/>
    </source>
</evidence>
<dbReference type="GO" id="GO:0004673">
    <property type="term" value="F:protein histidine kinase activity"/>
    <property type="evidence" value="ECO:0007669"/>
    <property type="project" value="UniProtKB-EC"/>
</dbReference>
<evidence type="ECO:0000256" key="2">
    <source>
        <dbReference type="ARBA" id="ARBA00012438"/>
    </source>
</evidence>
<dbReference type="GO" id="GO:0005524">
    <property type="term" value="F:ATP binding"/>
    <property type="evidence" value="ECO:0007669"/>
    <property type="project" value="UniProtKB-KW"/>
</dbReference>
<keyword evidence="3" id="KW-0597">Phosphoprotein</keyword>
<dbReference type="Pfam" id="PF07568">
    <property type="entry name" value="HisKA_2"/>
    <property type="match status" value="1"/>
</dbReference>
<dbReference type="InterPro" id="IPR011495">
    <property type="entry name" value="Sig_transdc_His_kin_sub2_dim/P"/>
</dbReference>
<dbReference type="InterPro" id="IPR036890">
    <property type="entry name" value="HATPase_C_sf"/>
</dbReference>
<evidence type="ECO:0000256" key="7">
    <source>
        <dbReference type="ARBA" id="ARBA00022840"/>
    </source>
</evidence>
<dbReference type="InterPro" id="IPR003594">
    <property type="entry name" value="HATPase_dom"/>
</dbReference>
<proteinExistence type="predicted"/>
<evidence type="ECO:0000256" key="5">
    <source>
        <dbReference type="ARBA" id="ARBA00022741"/>
    </source>
</evidence>
<dbReference type="EMBL" id="CAEZYR010000003">
    <property type="protein sequence ID" value="CAB4726167.1"/>
    <property type="molecule type" value="Genomic_DNA"/>
</dbReference>
<evidence type="ECO:0000259" key="8">
    <source>
        <dbReference type="PROSITE" id="PS50109"/>
    </source>
</evidence>
<keyword evidence="4" id="KW-0808">Transferase</keyword>
<reference evidence="9" key="1">
    <citation type="submission" date="2020-05" db="EMBL/GenBank/DDBJ databases">
        <authorList>
            <person name="Chiriac C."/>
            <person name="Salcher M."/>
            <person name="Ghai R."/>
            <person name="Kavagutti S V."/>
        </authorList>
    </citation>
    <scope>NUCLEOTIDE SEQUENCE</scope>
</reference>
<accession>A0A6J6RUY4</accession>
<gene>
    <name evidence="9" type="ORF">UFOPK2754_00156</name>
    <name evidence="10" type="ORF">UFOPK3543_01539</name>
</gene>
<dbReference type="InterPro" id="IPR004358">
    <property type="entry name" value="Sig_transdc_His_kin-like_C"/>
</dbReference>
<keyword evidence="5" id="KW-0547">Nucleotide-binding</keyword>
<dbReference type="PANTHER" id="PTHR41523:SF8">
    <property type="entry name" value="ETHYLENE RESPONSE SENSOR PROTEIN"/>
    <property type="match status" value="1"/>
</dbReference>
<dbReference type="Gene3D" id="3.30.450.20">
    <property type="entry name" value="PAS domain"/>
    <property type="match status" value="1"/>
</dbReference>
<name>A0A6J6RUY4_9ZZZZ</name>
<dbReference type="Pfam" id="PF12282">
    <property type="entry name" value="GAF_PdtaS"/>
    <property type="match status" value="1"/>
</dbReference>
<evidence type="ECO:0000256" key="1">
    <source>
        <dbReference type="ARBA" id="ARBA00000085"/>
    </source>
</evidence>
<sequence length="487" mass="52975">MASIADLAREHCALDGPRIVHLQRLVRSWGLLADLSFSDLMLFGRSDPHPGNLALLGHVRPTTAQTIYRADLVGALFAEADRPVAAQVFDRKRIAEGQIALVDSGESVRVVAIPVRWRGEVIAVLTRESLLPLARPMSELERTYLKVFDRFARMIEAGAYPFERDPDDQYKAPRVGDGVLVLDALGRVEYNSPNAVSALHRLGVHDNAEGFTLGDLGVDDGVVRSAYSLRTHVIVEIERRPDVTVVLSCIPLVDRGTVSGGLVLARDISELRRRDRLLLSKDATIREIHHRVKNNLQTVSSLLRLQSRRLESPEARAAVEESVRRIASIAVVHETLAHAVGDEAPFIDVVRPLVRMVEEGLSSPDQPIHFSIIGDAGVLPAHVATPLAVVLTELLQNVVEHAYPTGHETKPGQVLVELGRDGATVRVRVVDDGVGLPSDFAIGSATGLGLTIVRTFVESDLGGTIEMRPRAGATGTYCELLVPVPSE</sequence>
<dbReference type="Gene3D" id="3.30.450.280">
    <property type="entry name" value="GAF domain"/>
    <property type="match status" value="1"/>
</dbReference>
<organism evidence="9">
    <name type="scientific">freshwater metagenome</name>
    <dbReference type="NCBI Taxonomy" id="449393"/>
    <lineage>
        <taxon>unclassified sequences</taxon>
        <taxon>metagenomes</taxon>
        <taxon>ecological metagenomes</taxon>
    </lineage>
</organism>
<dbReference type="InterPro" id="IPR022066">
    <property type="entry name" value="PdtaS_GAF"/>
</dbReference>
<dbReference type="PRINTS" id="PR00344">
    <property type="entry name" value="BCTRLSENSOR"/>
</dbReference>
<dbReference type="Pfam" id="PF02518">
    <property type="entry name" value="HATPase_c"/>
    <property type="match status" value="1"/>
</dbReference>
<keyword evidence="6" id="KW-0418">Kinase</keyword>
<evidence type="ECO:0000313" key="9">
    <source>
        <dbReference type="EMBL" id="CAB4726167.1"/>
    </source>
</evidence>
<dbReference type="EMBL" id="CAFBMH010000053">
    <property type="protein sequence ID" value="CAB4911538.1"/>
    <property type="molecule type" value="Genomic_DNA"/>
</dbReference>
<dbReference type="AlphaFoldDB" id="A0A6J6RUY4"/>
<evidence type="ECO:0000256" key="6">
    <source>
        <dbReference type="ARBA" id="ARBA00022777"/>
    </source>
</evidence>
<dbReference type="SMART" id="SM00387">
    <property type="entry name" value="HATPase_c"/>
    <property type="match status" value="1"/>
</dbReference>
<comment type="catalytic activity">
    <reaction evidence="1">
        <text>ATP + protein L-histidine = ADP + protein N-phospho-L-histidine.</text>
        <dbReference type="EC" id="2.7.13.3"/>
    </reaction>
</comment>
<dbReference type="Gene3D" id="3.30.565.10">
    <property type="entry name" value="Histidine kinase-like ATPase, C-terminal domain"/>
    <property type="match status" value="1"/>
</dbReference>
<evidence type="ECO:0000313" key="10">
    <source>
        <dbReference type="EMBL" id="CAB4911538.1"/>
    </source>
</evidence>
<dbReference type="InterPro" id="IPR038424">
    <property type="entry name" value="H_kinase_PdtaS_GAF_sf"/>
</dbReference>
<protein>
    <recommendedName>
        <fullName evidence="2">histidine kinase</fullName>
        <ecNumber evidence="2">2.7.13.3</ecNumber>
    </recommendedName>
</protein>
<feature type="domain" description="Histidine kinase" evidence="8">
    <location>
        <begin position="287"/>
        <end position="486"/>
    </location>
</feature>
<dbReference type="InterPro" id="IPR011102">
    <property type="entry name" value="Sig_transdc_His_kinase_HWE"/>
</dbReference>
<dbReference type="SUPFAM" id="SSF55874">
    <property type="entry name" value="ATPase domain of HSP90 chaperone/DNA topoisomerase II/histidine kinase"/>
    <property type="match status" value="1"/>
</dbReference>
<dbReference type="InterPro" id="IPR005467">
    <property type="entry name" value="His_kinase_dom"/>
</dbReference>
<dbReference type="EC" id="2.7.13.3" evidence="2"/>
<dbReference type="SMART" id="SM00911">
    <property type="entry name" value="HWE_HK"/>
    <property type="match status" value="1"/>
</dbReference>
<dbReference type="PANTHER" id="PTHR41523">
    <property type="entry name" value="TWO-COMPONENT SYSTEM SENSOR PROTEIN"/>
    <property type="match status" value="1"/>
</dbReference>